<gene>
    <name evidence="2" type="ORF">EKO04_002827</name>
</gene>
<proteinExistence type="predicted"/>
<protein>
    <submittedName>
        <fullName evidence="2">Uncharacterized protein</fullName>
    </submittedName>
</protein>
<accession>A0A8H7J9C9</accession>
<name>A0A8H7J9C9_9PLEO</name>
<keyword evidence="3" id="KW-1185">Reference proteome</keyword>
<feature type="compositionally biased region" description="Pro residues" evidence="1">
    <location>
        <begin position="200"/>
        <end position="216"/>
    </location>
</feature>
<comment type="caution">
    <text evidence="2">The sequence shown here is derived from an EMBL/GenBank/DDBJ whole genome shotgun (WGS) entry which is preliminary data.</text>
</comment>
<organism evidence="2 3">
    <name type="scientific">Ascochyta lentis</name>
    <dbReference type="NCBI Taxonomy" id="205686"/>
    <lineage>
        <taxon>Eukaryota</taxon>
        <taxon>Fungi</taxon>
        <taxon>Dikarya</taxon>
        <taxon>Ascomycota</taxon>
        <taxon>Pezizomycotina</taxon>
        <taxon>Dothideomycetes</taxon>
        <taxon>Pleosporomycetidae</taxon>
        <taxon>Pleosporales</taxon>
        <taxon>Pleosporineae</taxon>
        <taxon>Didymellaceae</taxon>
        <taxon>Ascochyta</taxon>
    </lineage>
</organism>
<dbReference type="Proteomes" id="UP000651452">
    <property type="component" value="Unassembled WGS sequence"/>
</dbReference>
<dbReference type="AlphaFoldDB" id="A0A8H7J9C9"/>
<evidence type="ECO:0000313" key="2">
    <source>
        <dbReference type="EMBL" id="KAF9698893.1"/>
    </source>
</evidence>
<feature type="region of interest" description="Disordered" evidence="1">
    <location>
        <begin position="1"/>
        <end position="52"/>
    </location>
</feature>
<reference evidence="2" key="1">
    <citation type="submission" date="2018-12" db="EMBL/GenBank/DDBJ databases">
        <authorList>
            <person name="Syme R.A."/>
            <person name="Farfan-Caceres L."/>
            <person name="Lichtenzveig J."/>
        </authorList>
    </citation>
    <scope>NUCLEOTIDE SEQUENCE</scope>
    <source>
        <strain evidence="2">Al4</strain>
    </source>
</reference>
<dbReference type="EMBL" id="RZGK01000005">
    <property type="protein sequence ID" value="KAF9698893.1"/>
    <property type="molecule type" value="Genomic_DNA"/>
</dbReference>
<dbReference type="OrthoDB" id="10504169at2759"/>
<sequence>MSLRPDDRSRRSRSKSPGRARERSRSRSRSHVRESSAAAAASASASGPGQHYSAAEYAPIDVHSPQYDIRQPLVYPTTVNEPITMGNYADLPPDQRPGYMQHAHPAAHYQQPIAYANAANVSYTATPHGGQPFAYTTAPTRDPAASFQYAQAPDKITFSARPVAGSAHQPPIRHTAQPASPSYPPPPPGQPQYVAVSHAPAPPPVAQPQYPPPPMGAHPRVQSTTAPPRALAQQAPTMVAKS</sequence>
<evidence type="ECO:0000256" key="1">
    <source>
        <dbReference type="SAM" id="MobiDB-lite"/>
    </source>
</evidence>
<feature type="compositionally biased region" description="Pro residues" evidence="1">
    <location>
        <begin position="181"/>
        <end position="190"/>
    </location>
</feature>
<evidence type="ECO:0000313" key="3">
    <source>
        <dbReference type="Proteomes" id="UP000651452"/>
    </source>
</evidence>
<feature type="compositionally biased region" description="Low complexity" evidence="1">
    <location>
        <begin position="35"/>
        <end position="46"/>
    </location>
</feature>
<feature type="region of interest" description="Disordered" evidence="1">
    <location>
        <begin position="162"/>
        <end position="242"/>
    </location>
</feature>
<reference evidence="2" key="2">
    <citation type="submission" date="2020-09" db="EMBL/GenBank/DDBJ databases">
        <title>Reference genome assembly for Australian Ascochyta lentis isolate Al4.</title>
        <authorList>
            <person name="Lee R.C."/>
            <person name="Farfan-Caceres L.M."/>
            <person name="Debler J.W."/>
            <person name="Williams A.H."/>
            <person name="Henares B.M."/>
        </authorList>
    </citation>
    <scope>NUCLEOTIDE SEQUENCE</scope>
    <source>
        <strain evidence="2">Al4</strain>
    </source>
</reference>